<dbReference type="OrthoDB" id="10252740at2759"/>
<dbReference type="EMBL" id="GL883116">
    <property type="protein sequence ID" value="EGG04902.1"/>
    <property type="molecule type" value="Genomic_DNA"/>
</dbReference>
<dbReference type="HOGENOM" id="CLU_004544_4_3_1"/>
<accession>F4RRS8</accession>
<dbReference type="AlphaFoldDB" id="F4RRS8"/>
<dbReference type="VEuPathDB" id="FungiDB:MELLADRAFT_88455"/>
<dbReference type="InterPro" id="IPR036397">
    <property type="entry name" value="RNaseH_sf"/>
</dbReference>
<dbReference type="KEGG" id="mlr:MELLADRAFT_88455"/>
<dbReference type="SMART" id="SM00950">
    <property type="entry name" value="Piwi"/>
    <property type="match status" value="1"/>
</dbReference>
<sequence length="887" mass="99806">MSVDVPMSRPGFGSVALAAHTSVFCNVFRAEISPDFPTQSIFQYSVLLANFLEVHITDFKDWSPPVVLRKQVFKKIAGILNAKSPPIYAVFDGDKLAFSHAEIPKNLLTGEVNASKPNERDNVFRYNLTPIQANPIKKAELRPLLAGAQHPGFSTKPTEEKLLLLIKAKQIYQAHNIAIKYPINSDENQSFSTSRAVFPFGAPELYISGGAVLKRGFIANLRVGNNDDAFNNILFSVDTTCATFVVPGSLVELSASILECHPRDLSNLRDDKKMILRRVLRKIKISIKRSPNDPGIIRLIYDFGSSSADERFQTEEGEHTVQSFFEKHHGMQLRGPHFPTVQTSAKKKANQQYKLTLQSDQQQRALTFQTSKPHQRFMDIKKGYRSMMTEEARDLSDAYGLRISEEFLRAPCRVLQPTHLKYGERGSAMAKDGQWNIARPPLKLFQPGELSSWGVMVCTPRVNDRELDHFFPALVRKQNDIGLNCPEKKPPFVRLQGTSSNHIRAAFHQTGKQARHIFGSDPQIIICVTDDKSQYYHIIKHEGDQLADKGVTTQCMVAKHLQKAQDQYLTNLALKVNIKIGGTNHVVPALRVLTKGPAMLVGVDLSHQNLGSVLKPSVVGMVGTMDSNLCRYSGIVGIQPLLEPANEQSRPRSQEPIEKFEDMLYQLLKRWKTEFPTHIFPKKLIIFRDGVSEGEFGQVLLQEYVGAKAALKRIGDENNDCKLSDIYLDFESHRIRFLAQQHDQDRSGNARAGTVVDQEIGDPHIFDFFCQSQAGLLGTSKPCRYCVLKDESDFSVDELQELVNSVCSSYQPATRSVGMAAPAYYADILADRGRMWLNIDDDQSSVGGNSHHEQTEEHRAADLEAYNDKINHMMNKINRVNHTMWWT</sequence>
<name>F4RRS8_MELLP</name>
<dbReference type="Gene3D" id="3.40.50.2300">
    <property type="match status" value="1"/>
</dbReference>
<dbReference type="RefSeq" id="XP_007411993.1">
    <property type="nucleotide sequence ID" value="XM_007411931.1"/>
</dbReference>
<evidence type="ECO:0000313" key="2">
    <source>
        <dbReference type="EMBL" id="EGG04902.1"/>
    </source>
</evidence>
<keyword evidence="3" id="KW-1185">Reference proteome</keyword>
<dbReference type="InterPro" id="IPR003165">
    <property type="entry name" value="Piwi"/>
</dbReference>
<reference evidence="3" key="1">
    <citation type="journal article" date="2011" name="Proc. Natl. Acad. Sci. U.S.A.">
        <title>Obligate biotrophy features unraveled by the genomic analysis of rust fungi.</title>
        <authorList>
            <person name="Duplessis S."/>
            <person name="Cuomo C.A."/>
            <person name="Lin Y.-C."/>
            <person name="Aerts A."/>
            <person name="Tisserant E."/>
            <person name="Veneault-Fourrey C."/>
            <person name="Joly D.L."/>
            <person name="Hacquard S."/>
            <person name="Amselem J."/>
            <person name="Cantarel B.L."/>
            <person name="Chiu R."/>
            <person name="Coutinho P.M."/>
            <person name="Feau N."/>
            <person name="Field M."/>
            <person name="Frey P."/>
            <person name="Gelhaye E."/>
            <person name="Goldberg J."/>
            <person name="Grabherr M.G."/>
            <person name="Kodira C.D."/>
            <person name="Kohler A."/>
            <person name="Kuees U."/>
            <person name="Lindquist E.A."/>
            <person name="Lucas S.M."/>
            <person name="Mago R."/>
            <person name="Mauceli E."/>
            <person name="Morin E."/>
            <person name="Murat C."/>
            <person name="Pangilinan J.L."/>
            <person name="Park R."/>
            <person name="Pearson M."/>
            <person name="Quesneville H."/>
            <person name="Rouhier N."/>
            <person name="Sakthikumar S."/>
            <person name="Salamov A.A."/>
            <person name="Schmutz J."/>
            <person name="Selles B."/>
            <person name="Shapiro H."/>
            <person name="Tanguay P."/>
            <person name="Tuskan G.A."/>
            <person name="Henrissat B."/>
            <person name="Van de Peer Y."/>
            <person name="Rouze P."/>
            <person name="Ellis J.G."/>
            <person name="Dodds P.N."/>
            <person name="Schein J.E."/>
            <person name="Zhong S."/>
            <person name="Hamelin R.C."/>
            <person name="Grigoriev I.V."/>
            <person name="Szabo L.J."/>
            <person name="Martin F."/>
        </authorList>
    </citation>
    <scope>NUCLEOTIDE SEQUENCE [LARGE SCALE GENOMIC DNA]</scope>
    <source>
        <strain evidence="3">98AG31 / pathotype 3-4-7</strain>
    </source>
</reference>
<dbReference type="eggNOG" id="KOG1041">
    <property type="taxonomic scope" value="Eukaryota"/>
</dbReference>
<dbReference type="Proteomes" id="UP000001072">
    <property type="component" value="Unassembled WGS sequence"/>
</dbReference>
<evidence type="ECO:0000313" key="3">
    <source>
        <dbReference type="Proteomes" id="UP000001072"/>
    </source>
</evidence>
<dbReference type="Pfam" id="PF02171">
    <property type="entry name" value="Piwi"/>
    <property type="match status" value="1"/>
</dbReference>
<organism evidence="3">
    <name type="scientific">Melampsora larici-populina (strain 98AG31 / pathotype 3-4-7)</name>
    <name type="common">Poplar leaf rust fungus</name>
    <dbReference type="NCBI Taxonomy" id="747676"/>
    <lineage>
        <taxon>Eukaryota</taxon>
        <taxon>Fungi</taxon>
        <taxon>Dikarya</taxon>
        <taxon>Basidiomycota</taxon>
        <taxon>Pucciniomycotina</taxon>
        <taxon>Pucciniomycetes</taxon>
        <taxon>Pucciniales</taxon>
        <taxon>Melampsoraceae</taxon>
        <taxon>Melampsora</taxon>
    </lineage>
</organism>
<feature type="domain" description="Piwi" evidence="1">
    <location>
        <begin position="524"/>
        <end position="838"/>
    </location>
</feature>
<dbReference type="SUPFAM" id="SSF53098">
    <property type="entry name" value="Ribonuclease H-like"/>
    <property type="match status" value="1"/>
</dbReference>
<dbReference type="PROSITE" id="PS50822">
    <property type="entry name" value="PIWI"/>
    <property type="match status" value="1"/>
</dbReference>
<dbReference type="GeneID" id="18934882"/>
<proteinExistence type="predicted"/>
<dbReference type="SUPFAM" id="SSF101690">
    <property type="entry name" value="PAZ domain"/>
    <property type="match status" value="1"/>
</dbReference>
<gene>
    <name evidence="2" type="ORF">MELLADRAFT_88455</name>
</gene>
<dbReference type="PANTHER" id="PTHR22891">
    <property type="entry name" value="EUKARYOTIC TRANSLATION INITIATION FACTOR 2C"/>
    <property type="match status" value="1"/>
</dbReference>
<dbReference type="STRING" id="747676.F4RRS8"/>
<dbReference type="InterPro" id="IPR012337">
    <property type="entry name" value="RNaseH-like_sf"/>
</dbReference>
<dbReference type="Gene3D" id="2.170.260.10">
    <property type="entry name" value="paz domain"/>
    <property type="match status" value="1"/>
</dbReference>
<dbReference type="Gene3D" id="3.30.420.10">
    <property type="entry name" value="Ribonuclease H-like superfamily/Ribonuclease H"/>
    <property type="match status" value="1"/>
</dbReference>
<dbReference type="GO" id="GO:0003676">
    <property type="term" value="F:nucleic acid binding"/>
    <property type="evidence" value="ECO:0007669"/>
    <property type="project" value="InterPro"/>
</dbReference>
<protein>
    <recommendedName>
        <fullName evidence="1">Piwi domain-containing protein</fullName>
    </recommendedName>
</protein>
<dbReference type="InterPro" id="IPR036085">
    <property type="entry name" value="PAZ_dom_sf"/>
</dbReference>
<dbReference type="InParanoid" id="F4RRS8"/>
<evidence type="ECO:0000259" key="1">
    <source>
        <dbReference type="PROSITE" id="PS50822"/>
    </source>
</evidence>